<gene>
    <name evidence="7" type="primary">cpsL</name>
    <name evidence="7" type="ORF">GCM10007216_14570</name>
</gene>
<feature type="transmembrane region" description="Helical" evidence="6">
    <location>
        <begin position="365"/>
        <end position="385"/>
    </location>
</feature>
<dbReference type="RefSeq" id="WP_062442129.1">
    <property type="nucleotide sequence ID" value="NZ_BMCJ01000002.1"/>
</dbReference>
<protein>
    <submittedName>
        <fullName evidence="7">Polysaccharide biosynthesis protein</fullName>
    </submittedName>
</protein>
<evidence type="ECO:0000313" key="8">
    <source>
        <dbReference type="Proteomes" id="UP000619534"/>
    </source>
</evidence>
<evidence type="ECO:0000313" key="7">
    <source>
        <dbReference type="EMBL" id="GGC84964.1"/>
    </source>
</evidence>
<feature type="transmembrane region" description="Helical" evidence="6">
    <location>
        <begin position="391"/>
        <end position="412"/>
    </location>
</feature>
<comment type="caution">
    <text evidence="7">The sequence shown here is derived from an EMBL/GenBank/DDBJ whole genome shotgun (WGS) entry which is preliminary data.</text>
</comment>
<keyword evidence="4 6" id="KW-1133">Transmembrane helix</keyword>
<feature type="transmembrane region" description="Helical" evidence="6">
    <location>
        <begin position="258"/>
        <end position="282"/>
    </location>
</feature>
<feature type="transmembrane region" description="Helical" evidence="6">
    <location>
        <begin position="87"/>
        <end position="111"/>
    </location>
</feature>
<evidence type="ECO:0000256" key="1">
    <source>
        <dbReference type="ARBA" id="ARBA00004651"/>
    </source>
</evidence>
<dbReference type="PANTHER" id="PTHR30250:SF11">
    <property type="entry name" value="O-ANTIGEN TRANSPORTER-RELATED"/>
    <property type="match status" value="1"/>
</dbReference>
<keyword evidence="8" id="KW-1185">Reference proteome</keyword>
<feature type="transmembrane region" description="Helical" evidence="6">
    <location>
        <begin position="123"/>
        <end position="144"/>
    </location>
</feature>
<dbReference type="Pfam" id="PF01943">
    <property type="entry name" value="Polysacc_synt"/>
    <property type="match status" value="1"/>
</dbReference>
<feature type="transmembrane region" description="Helical" evidence="6">
    <location>
        <begin position="333"/>
        <end position="353"/>
    </location>
</feature>
<evidence type="ECO:0000256" key="3">
    <source>
        <dbReference type="ARBA" id="ARBA00022692"/>
    </source>
</evidence>
<feature type="transmembrane region" description="Helical" evidence="6">
    <location>
        <begin position="215"/>
        <end position="238"/>
    </location>
</feature>
<evidence type="ECO:0000256" key="2">
    <source>
        <dbReference type="ARBA" id="ARBA00022475"/>
    </source>
</evidence>
<name>A0ABQ1P1H5_9BACI</name>
<dbReference type="Proteomes" id="UP000619534">
    <property type="component" value="Unassembled WGS sequence"/>
</dbReference>
<dbReference type="InterPro" id="IPR050833">
    <property type="entry name" value="Poly_Biosynth_Transport"/>
</dbReference>
<sequence>MIKEKVQQIFNSSLMKSSSVYTLANMMNAAIPFFMLPILTRYLTPADYGIVSMFTVIIGFLIPLIGINIHGAINRQYFEKEVDISKYITTGLLFLIGNSVVFSLLIWLLAGPISNLTSFPKEWLWAALLVAIAQVVFQITLVMWQVRVKPIPFGVFQVTQTTLNVGLSLWFIVLLGFDWQGRIQGQTIAFTLAGFFGLIILIKDGWVKVGFEVKYLKNLFSFGLPLIPHALGTFIITMSDRLFITNMIGVAETGIYTVGYQIGMIIMIIQDSFNKAWVPWFYNALKKNDEALKIKIIKITYSYYVLIIIFALMLSVLSPWLITYFIGDSFRNASQFVFWVALGYAFNGMYKMVTNYIFFIQKTYLLAWLTFLTASLNVIFNYFLIKMNGSIGAAQSTTLAFLVSFILTWLLASKLYRMPWSLKS</sequence>
<evidence type="ECO:0000256" key="5">
    <source>
        <dbReference type="ARBA" id="ARBA00023136"/>
    </source>
</evidence>
<keyword evidence="3 6" id="KW-0812">Transmembrane</keyword>
<dbReference type="EMBL" id="BMCJ01000002">
    <property type="protein sequence ID" value="GGC84964.1"/>
    <property type="molecule type" value="Genomic_DNA"/>
</dbReference>
<feature type="transmembrane region" description="Helical" evidence="6">
    <location>
        <begin position="20"/>
        <end position="42"/>
    </location>
</feature>
<evidence type="ECO:0000256" key="6">
    <source>
        <dbReference type="SAM" id="Phobius"/>
    </source>
</evidence>
<feature type="transmembrane region" description="Helical" evidence="6">
    <location>
        <begin position="48"/>
        <end position="67"/>
    </location>
</feature>
<dbReference type="InterPro" id="IPR002797">
    <property type="entry name" value="Polysacc_synth"/>
</dbReference>
<organism evidence="7 8">
    <name type="scientific">Thalassobacillus devorans</name>
    <dbReference type="NCBI Taxonomy" id="279813"/>
    <lineage>
        <taxon>Bacteria</taxon>
        <taxon>Bacillati</taxon>
        <taxon>Bacillota</taxon>
        <taxon>Bacilli</taxon>
        <taxon>Bacillales</taxon>
        <taxon>Bacillaceae</taxon>
        <taxon>Thalassobacillus</taxon>
    </lineage>
</organism>
<evidence type="ECO:0000256" key="4">
    <source>
        <dbReference type="ARBA" id="ARBA00022989"/>
    </source>
</evidence>
<dbReference type="PANTHER" id="PTHR30250">
    <property type="entry name" value="PST FAMILY PREDICTED COLANIC ACID TRANSPORTER"/>
    <property type="match status" value="1"/>
</dbReference>
<keyword evidence="5 6" id="KW-0472">Membrane</keyword>
<reference evidence="8" key="1">
    <citation type="journal article" date="2019" name="Int. J. Syst. Evol. Microbiol.">
        <title>The Global Catalogue of Microorganisms (GCM) 10K type strain sequencing project: providing services to taxonomists for standard genome sequencing and annotation.</title>
        <authorList>
            <consortium name="The Broad Institute Genomics Platform"/>
            <consortium name="The Broad Institute Genome Sequencing Center for Infectious Disease"/>
            <person name="Wu L."/>
            <person name="Ma J."/>
        </authorList>
    </citation>
    <scope>NUCLEOTIDE SEQUENCE [LARGE SCALE GENOMIC DNA]</scope>
    <source>
        <strain evidence="8">CCM 7282</strain>
    </source>
</reference>
<accession>A0ABQ1P1H5</accession>
<feature type="transmembrane region" description="Helical" evidence="6">
    <location>
        <begin position="156"/>
        <end position="177"/>
    </location>
</feature>
<comment type="subcellular location">
    <subcellularLocation>
        <location evidence="1">Cell membrane</location>
        <topology evidence="1">Multi-pass membrane protein</topology>
    </subcellularLocation>
</comment>
<keyword evidence="2" id="KW-1003">Cell membrane</keyword>
<proteinExistence type="predicted"/>
<feature type="transmembrane region" description="Helical" evidence="6">
    <location>
        <begin position="303"/>
        <end position="327"/>
    </location>
</feature>
<feature type="transmembrane region" description="Helical" evidence="6">
    <location>
        <begin position="183"/>
        <end position="203"/>
    </location>
</feature>